<reference evidence="1 2" key="1">
    <citation type="submission" date="2024-10" db="EMBL/GenBank/DDBJ databases">
        <title>The Natural Products Discovery Center: Release of the First 8490 Sequenced Strains for Exploring Actinobacteria Biosynthetic Diversity.</title>
        <authorList>
            <person name="Kalkreuter E."/>
            <person name="Kautsar S.A."/>
            <person name="Yang D."/>
            <person name="Bader C.D."/>
            <person name="Teijaro C.N."/>
            <person name="Fluegel L."/>
            <person name="Davis C.M."/>
            <person name="Simpson J.R."/>
            <person name="Lauterbach L."/>
            <person name="Steele A.D."/>
            <person name="Gui C."/>
            <person name="Meng S."/>
            <person name="Li G."/>
            <person name="Viehrig K."/>
            <person name="Ye F."/>
            <person name="Su P."/>
            <person name="Kiefer A.F."/>
            <person name="Nichols A."/>
            <person name="Cepeda A.J."/>
            <person name="Yan W."/>
            <person name="Fan B."/>
            <person name="Jiang Y."/>
            <person name="Adhikari A."/>
            <person name="Zheng C.-J."/>
            <person name="Schuster L."/>
            <person name="Cowan T.M."/>
            <person name="Smanski M.J."/>
            <person name="Chevrette M.G."/>
            <person name="De Carvalho L.P.S."/>
            <person name="Shen B."/>
        </authorList>
    </citation>
    <scope>NUCLEOTIDE SEQUENCE [LARGE SCALE GENOMIC DNA]</scope>
    <source>
        <strain evidence="1 2">NPDC004045</strain>
    </source>
</reference>
<proteinExistence type="predicted"/>
<sequence>MSEWSFEADAIAAYRAAAGQVTELLGTAATDVTAAAQADLSGLGVLGREFAQTWARVVGDHATTLTTAGELVAAYSKVLGDYGTEITGIDADVAAALAAIEPMDEVA</sequence>
<protein>
    <recommendedName>
        <fullName evidence="3">ESX-1 secretion-associated protein</fullName>
    </recommendedName>
</protein>
<dbReference type="Proteomes" id="UP001601444">
    <property type="component" value="Unassembled WGS sequence"/>
</dbReference>
<evidence type="ECO:0000313" key="2">
    <source>
        <dbReference type="Proteomes" id="UP001601444"/>
    </source>
</evidence>
<name>A0ABW6PRW0_9NOCA</name>
<organism evidence="1 2">
    <name type="scientific">Nocardia thailandica</name>
    <dbReference type="NCBI Taxonomy" id="257275"/>
    <lineage>
        <taxon>Bacteria</taxon>
        <taxon>Bacillati</taxon>
        <taxon>Actinomycetota</taxon>
        <taxon>Actinomycetes</taxon>
        <taxon>Mycobacteriales</taxon>
        <taxon>Nocardiaceae</taxon>
        <taxon>Nocardia</taxon>
    </lineage>
</organism>
<accession>A0ABW6PRW0</accession>
<gene>
    <name evidence="1" type="ORF">ACFYTF_20170</name>
</gene>
<dbReference type="EMBL" id="JBIAMX010000012">
    <property type="protein sequence ID" value="MFF0545152.1"/>
    <property type="molecule type" value="Genomic_DNA"/>
</dbReference>
<evidence type="ECO:0008006" key="3">
    <source>
        <dbReference type="Google" id="ProtNLM"/>
    </source>
</evidence>
<comment type="caution">
    <text evidence="1">The sequence shown here is derived from an EMBL/GenBank/DDBJ whole genome shotgun (WGS) entry which is preliminary data.</text>
</comment>
<dbReference type="RefSeq" id="WP_043652513.1">
    <property type="nucleotide sequence ID" value="NZ_JBIAMX010000012.1"/>
</dbReference>
<evidence type="ECO:0000313" key="1">
    <source>
        <dbReference type="EMBL" id="MFF0545152.1"/>
    </source>
</evidence>
<keyword evidence="2" id="KW-1185">Reference proteome</keyword>